<dbReference type="Proteomes" id="UP000326759">
    <property type="component" value="Unassembled WGS sequence"/>
</dbReference>
<dbReference type="InterPro" id="IPR002347">
    <property type="entry name" value="SDR_fam"/>
</dbReference>
<gene>
    <name evidence="4" type="ORF">Anas_00997</name>
</gene>
<evidence type="ECO:0000256" key="2">
    <source>
        <dbReference type="ARBA" id="ARBA00023002"/>
    </source>
</evidence>
<dbReference type="PRINTS" id="PR00080">
    <property type="entry name" value="SDRFAMILY"/>
</dbReference>
<organism evidence="4 5">
    <name type="scientific">Armadillidium nasatum</name>
    <dbReference type="NCBI Taxonomy" id="96803"/>
    <lineage>
        <taxon>Eukaryota</taxon>
        <taxon>Metazoa</taxon>
        <taxon>Ecdysozoa</taxon>
        <taxon>Arthropoda</taxon>
        <taxon>Crustacea</taxon>
        <taxon>Multicrustacea</taxon>
        <taxon>Malacostraca</taxon>
        <taxon>Eumalacostraca</taxon>
        <taxon>Peracarida</taxon>
        <taxon>Isopoda</taxon>
        <taxon>Oniscidea</taxon>
        <taxon>Crinocheta</taxon>
        <taxon>Armadillidiidae</taxon>
        <taxon>Armadillidium</taxon>
    </lineage>
</organism>
<reference evidence="4 5" key="1">
    <citation type="journal article" date="2019" name="PLoS Biol.">
        <title>Sex chromosomes control vertical transmission of feminizing Wolbachia symbionts in an isopod.</title>
        <authorList>
            <person name="Becking T."/>
            <person name="Chebbi M.A."/>
            <person name="Giraud I."/>
            <person name="Moumen B."/>
            <person name="Laverre T."/>
            <person name="Caubet Y."/>
            <person name="Peccoud J."/>
            <person name="Gilbert C."/>
            <person name="Cordaux R."/>
        </authorList>
    </citation>
    <scope>NUCLEOTIDE SEQUENCE [LARGE SCALE GENOMIC DNA]</scope>
    <source>
        <strain evidence="4">ANa2</strain>
        <tissue evidence="4">Whole body excluding digestive tract and cuticle</tissue>
    </source>
</reference>
<dbReference type="Gene3D" id="3.40.50.720">
    <property type="entry name" value="NAD(P)-binding Rossmann-like Domain"/>
    <property type="match status" value="1"/>
</dbReference>
<keyword evidence="5" id="KW-1185">Reference proteome</keyword>
<sequence>MCYSDVGVVYAFSPQSEQYLHQNCSTFPCSRMERWTGRVALVTGASVGIGATVCEALVRSGLKVVGAARGVDQVRALSESLKDAKGSLLPIKCDLTKESDIRNLFNKIKEEFGGVDICINNAGLSNGKKLLEGTVEEMREMTDVNIIALCLCSQLAIKSMKERGVDDGHIINISSISGHAVFPHSSRFYAATKFAVRAITEGLRQEMRELRSHIRISSLSPGMVETQFAFRAFKDEEKAKNLYSFCEPLKPEDISSSILHIISSPAHIEVN</sequence>
<comment type="similarity">
    <text evidence="1 3">Belongs to the short-chain dehydrogenases/reductases (SDR) family.</text>
</comment>
<dbReference type="OrthoDB" id="1933717at2759"/>
<dbReference type="Pfam" id="PF00106">
    <property type="entry name" value="adh_short"/>
    <property type="match status" value="1"/>
</dbReference>
<dbReference type="AlphaFoldDB" id="A0A5N5TPF4"/>
<comment type="caution">
    <text evidence="4">The sequence shown here is derived from an EMBL/GenBank/DDBJ whole genome shotgun (WGS) entry which is preliminary data.</text>
</comment>
<evidence type="ECO:0000313" key="5">
    <source>
        <dbReference type="Proteomes" id="UP000326759"/>
    </source>
</evidence>
<accession>A0A5N5TPF4</accession>
<proteinExistence type="inferred from homology"/>
<dbReference type="PANTHER" id="PTHR43115">
    <property type="entry name" value="DEHYDROGENASE/REDUCTASE SDR FAMILY MEMBER 11"/>
    <property type="match status" value="1"/>
</dbReference>
<dbReference type="InterPro" id="IPR020904">
    <property type="entry name" value="Sc_DH/Rdtase_CS"/>
</dbReference>
<evidence type="ECO:0000313" key="4">
    <source>
        <dbReference type="EMBL" id="KAB7508039.1"/>
    </source>
</evidence>
<dbReference type="PANTHER" id="PTHR43115:SF4">
    <property type="entry name" value="DEHYDROGENASE_REDUCTASE SDR FAMILY MEMBER 11"/>
    <property type="match status" value="1"/>
</dbReference>
<name>A0A5N5TPF4_9CRUS</name>
<dbReference type="EMBL" id="SEYY01000091">
    <property type="protein sequence ID" value="KAB7508039.1"/>
    <property type="molecule type" value="Genomic_DNA"/>
</dbReference>
<dbReference type="FunFam" id="3.40.50.720:FF:000047">
    <property type="entry name" value="NADP-dependent L-serine/L-allo-threonine dehydrogenase"/>
    <property type="match status" value="1"/>
</dbReference>
<dbReference type="InterPro" id="IPR036291">
    <property type="entry name" value="NAD(P)-bd_dom_sf"/>
</dbReference>
<protein>
    <submittedName>
        <fullName evidence="4">Putative oxidoreductase</fullName>
    </submittedName>
</protein>
<dbReference type="SUPFAM" id="SSF51735">
    <property type="entry name" value="NAD(P)-binding Rossmann-fold domains"/>
    <property type="match status" value="1"/>
</dbReference>
<keyword evidence="2" id="KW-0560">Oxidoreductase</keyword>
<evidence type="ECO:0000256" key="1">
    <source>
        <dbReference type="ARBA" id="ARBA00006484"/>
    </source>
</evidence>
<evidence type="ECO:0000256" key="3">
    <source>
        <dbReference type="RuleBase" id="RU000363"/>
    </source>
</evidence>
<dbReference type="PRINTS" id="PR00081">
    <property type="entry name" value="GDHRDH"/>
</dbReference>
<dbReference type="GO" id="GO:0016616">
    <property type="term" value="F:oxidoreductase activity, acting on the CH-OH group of donors, NAD or NADP as acceptor"/>
    <property type="evidence" value="ECO:0007669"/>
    <property type="project" value="UniProtKB-ARBA"/>
</dbReference>
<dbReference type="PROSITE" id="PS00061">
    <property type="entry name" value="ADH_SHORT"/>
    <property type="match status" value="1"/>
</dbReference>